<name>A0ABP1DZY2_9APHY</name>
<organism evidence="1 2">
    <name type="scientific">Somion occarium</name>
    <dbReference type="NCBI Taxonomy" id="3059160"/>
    <lineage>
        <taxon>Eukaryota</taxon>
        <taxon>Fungi</taxon>
        <taxon>Dikarya</taxon>
        <taxon>Basidiomycota</taxon>
        <taxon>Agaricomycotina</taxon>
        <taxon>Agaricomycetes</taxon>
        <taxon>Polyporales</taxon>
        <taxon>Cerrenaceae</taxon>
        <taxon>Somion</taxon>
    </lineage>
</organism>
<dbReference type="EMBL" id="OZ037950">
    <property type="protein sequence ID" value="CAL1713265.1"/>
    <property type="molecule type" value="Genomic_DNA"/>
</dbReference>
<keyword evidence="2" id="KW-1185">Reference proteome</keyword>
<accession>A0ABP1DZY2</accession>
<gene>
    <name evidence="1" type="ORF">GFSPODELE1_LOCUS9223</name>
</gene>
<proteinExistence type="predicted"/>
<evidence type="ECO:0000313" key="2">
    <source>
        <dbReference type="Proteomes" id="UP001497453"/>
    </source>
</evidence>
<reference evidence="2" key="1">
    <citation type="submission" date="2024-04" db="EMBL/GenBank/DDBJ databases">
        <authorList>
            <person name="Shaw F."/>
            <person name="Minotto A."/>
        </authorList>
    </citation>
    <scope>NUCLEOTIDE SEQUENCE [LARGE SCALE GENOMIC DNA]</scope>
</reference>
<evidence type="ECO:0000313" key="1">
    <source>
        <dbReference type="EMBL" id="CAL1713265.1"/>
    </source>
</evidence>
<protein>
    <submittedName>
        <fullName evidence="1">Uncharacterized protein</fullName>
    </submittedName>
</protein>
<dbReference type="Proteomes" id="UP001497453">
    <property type="component" value="Chromosome 7"/>
</dbReference>
<sequence length="102" mass="11592">MRRRHLAAASTLHLKMKERSEHVVSGQALSSRCESRSHSPFIVLILTNMLRSHHRCLVDITFVEELFGELFSRLLASTSEFKSDTASRPTFYRKAIDLSSTG</sequence>